<dbReference type="Gene3D" id="1.20.120.530">
    <property type="entry name" value="GntR ligand-binding domain-like"/>
    <property type="match status" value="1"/>
</dbReference>
<sequence>MELNYDTIVRSGLARQVAETIRAAIMDGRLRIDERLPNEEEMARRFKVSRPTVREALKRLAAQNLISSRRGPAGGNFVTRPDIDAVSRTLTGATTLLVGLGAFGGDEMVSARIETEIVCCRMAAANRSEADIDAMAAEIALQRQEDLSDEEFCASDVRFHRALVTATANGPMQLMMHTVIESFIPVTNLLTYRTRERKRTSDAHERILRAVEQRDGDAAAALMRRHLEGMHSEVTAALERRAARANRPATA</sequence>
<dbReference type="PANTHER" id="PTHR43537">
    <property type="entry name" value="TRANSCRIPTIONAL REGULATOR, GNTR FAMILY"/>
    <property type="match status" value="1"/>
</dbReference>
<dbReference type="InterPro" id="IPR000524">
    <property type="entry name" value="Tscrpt_reg_HTH_GntR"/>
</dbReference>
<dbReference type="Proteomes" id="UP000193083">
    <property type="component" value="Unassembled WGS sequence"/>
</dbReference>
<dbReference type="SMART" id="SM00895">
    <property type="entry name" value="FCD"/>
    <property type="match status" value="1"/>
</dbReference>
<dbReference type="Gene3D" id="1.10.10.10">
    <property type="entry name" value="Winged helix-like DNA-binding domain superfamily/Winged helix DNA-binding domain"/>
    <property type="match status" value="1"/>
</dbReference>
<keyword evidence="3" id="KW-0804">Transcription</keyword>
<organism evidence="5 6">
    <name type="scientific">Mesorhizobium australicum</name>
    <dbReference type="NCBI Taxonomy" id="536018"/>
    <lineage>
        <taxon>Bacteria</taxon>
        <taxon>Pseudomonadati</taxon>
        <taxon>Pseudomonadota</taxon>
        <taxon>Alphaproteobacteria</taxon>
        <taxon>Hyphomicrobiales</taxon>
        <taxon>Phyllobacteriaceae</taxon>
        <taxon>Mesorhizobium</taxon>
    </lineage>
</organism>
<dbReference type="SUPFAM" id="SSF46785">
    <property type="entry name" value="Winged helix' DNA-binding domain"/>
    <property type="match status" value="1"/>
</dbReference>
<dbReference type="InterPro" id="IPR036388">
    <property type="entry name" value="WH-like_DNA-bd_sf"/>
</dbReference>
<dbReference type="GO" id="GO:0003700">
    <property type="term" value="F:DNA-binding transcription factor activity"/>
    <property type="evidence" value="ECO:0007669"/>
    <property type="project" value="InterPro"/>
</dbReference>
<dbReference type="InterPro" id="IPR011711">
    <property type="entry name" value="GntR_C"/>
</dbReference>
<dbReference type="AlphaFoldDB" id="A0A1X7NH98"/>
<dbReference type="PROSITE" id="PS50949">
    <property type="entry name" value="HTH_GNTR"/>
    <property type="match status" value="1"/>
</dbReference>
<dbReference type="Pfam" id="PF00392">
    <property type="entry name" value="GntR"/>
    <property type="match status" value="1"/>
</dbReference>
<dbReference type="OrthoDB" id="9812645at2"/>
<dbReference type="PRINTS" id="PR00035">
    <property type="entry name" value="HTHGNTR"/>
</dbReference>
<gene>
    <name evidence="5" type="ORF">SAMN02982922_1770</name>
</gene>
<dbReference type="InterPro" id="IPR008920">
    <property type="entry name" value="TF_FadR/GntR_C"/>
</dbReference>
<evidence type="ECO:0000256" key="3">
    <source>
        <dbReference type="ARBA" id="ARBA00023163"/>
    </source>
</evidence>
<dbReference type="SMART" id="SM00345">
    <property type="entry name" value="HTH_GNTR"/>
    <property type="match status" value="1"/>
</dbReference>
<feature type="domain" description="HTH gntR-type" evidence="4">
    <location>
        <begin position="11"/>
        <end position="81"/>
    </location>
</feature>
<dbReference type="SUPFAM" id="SSF48008">
    <property type="entry name" value="GntR ligand-binding domain-like"/>
    <property type="match status" value="1"/>
</dbReference>
<evidence type="ECO:0000256" key="1">
    <source>
        <dbReference type="ARBA" id="ARBA00023015"/>
    </source>
</evidence>
<dbReference type="CDD" id="cd07377">
    <property type="entry name" value="WHTH_GntR"/>
    <property type="match status" value="1"/>
</dbReference>
<dbReference type="InterPro" id="IPR036390">
    <property type="entry name" value="WH_DNA-bd_sf"/>
</dbReference>
<keyword evidence="2" id="KW-0238">DNA-binding</keyword>
<accession>A0A1X7NH98</accession>
<dbReference type="PANTHER" id="PTHR43537:SF45">
    <property type="entry name" value="GNTR FAMILY REGULATORY PROTEIN"/>
    <property type="match status" value="1"/>
</dbReference>
<evidence type="ECO:0000256" key="2">
    <source>
        <dbReference type="ARBA" id="ARBA00023125"/>
    </source>
</evidence>
<dbReference type="RefSeq" id="WP_085463832.1">
    <property type="nucleotide sequence ID" value="NZ_FXBL01000004.1"/>
</dbReference>
<evidence type="ECO:0000313" key="6">
    <source>
        <dbReference type="Proteomes" id="UP000193083"/>
    </source>
</evidence>
<dbReference type="GO" id="GO:0003677">
    <property type="term" value="F:DNA binding"/>
    <property type="evidence" value="ECO:0007669"/>
    <property type="project" value="UniProtKB-KW"/>
</dbReference>
<reference evidence="6" key="1">
    <citation type="submission" date="2017-04" db="EMBL/GenBank/DDBJ databases">
        <authorList>
            <person name="Varghese N."/>
            <person name="Submissions S."/>
        </authorList>
    </citation>
    <scope>NUCLEOTIDE SEQUENCE [LARGE SCALE GENOMIC DNA]</scope>
    <source>
        <strain evidence="6">B5P</strain>
    </source>
</reference>
<proteinExistence type="predicted"/>
<evidence type="ECO:0000313" key="5">
    <source>
        <dbReference type="EMBL" id="SMH36509.1"/>
    </source>
</evidence>
<dbReference type="EMBL" id="FXBL01000004">
    <property type="protein sequence ID" value="SMH36509.1"/>
    <property type="molecule type" value="Genomic_DNA"/>
</dbReference>
<protein>
    <submittedName>
        <fullName evidence="5">Transcriptional regulator, GntR family</fullName>
    </submittedName>
</protein>
<evidence type="ECO:0000259" key="4">
    <source>
        <dbReference type="PROSITE" id="PS50949"/>
    </source>
</evidence>
<keyword evidence="1" id="KW-0805">Transcription regulation</keyword>
<keyword evidence="6" id="KW-1185">Reference proteome</keyword>
<name>A0A1X7NH98_9HYPH</name>
<dbReference type="Pfam" id="PF07729">
    <property type="entry name" value="FCD"/>
    <property type="match status" value="1"/>
</dbReference>